<dbReference type="InterPro" id="IPR036388">
    <property type="entry name" value="WH-like_DNA-bd_sf"/>
</dbReference>
<reference evidence="7" key="3">
    <citation type="submission" date="2025-09" db="UniProtKB">
        <authorList>
            <consortium name="Ensembl"/>
        </authorList>
    </citation>
    <scope>IDENTIFICATION</scope>
</reference>
<dbReference type="AlphaFoldDB" id="H3CHW5"/>
<evidence type="ECO:0000256" key="4">
    <source>
        <dbReference type="ARBA" id="ARBA00023163"/>
    </source>
</evidence>
<dbReference type="GO" id="GO:0000978">
    <property type="term" value="F:RNA polymerase II cis-regulatory region sequence-specific DNA binding"/>
    <property type="evidence" value="ECO:0007669"/>
    <property type="project" value="InterPro"/>
</dbReference>
<dbReference type="FunFam" id="1.10.10.10:FF:000008">
    <property type="entry name" value="E2F transcription factor 1"/>
    <property type="match status" value="1"/>
</dbReference>
<keyword evidence="2 5" id="KW-0805">Transcription regulation</keyword>
<organism evidence="7 8">
    <name type="scientific">Tetraodon nigroviridis</name>
    <name type="common">Spotted green pufferfish</name>
    <name type="synonym">Chelonodon nigroviridis</name>
    <dbReference type="NCBI Taxonomy" id="99883"/>
    <lineage>
        <taxon>Eukaryota</taxon>
        <taxon>Metazoa</taxon>
        <taxon>Chordata</taxon>
        <taxon>Craniata</taxon>
        <taxon>Vertebrata</taxon>
        <taxon>Euteleostomi</taxon>
        <taxon>Actinopterygii</taxon>
        <taxon>Neopterygii</taxon>
        <taxon>Teleostei</taxon>
        <taxon>Neoteleostei</taxon>
        <taxon>Acanthomorphata</taxon>
        <taxon>Eupercaria</taxon>
        <taxon>Tetraodontiformes</taxon>
        <taxon>Tetradontoidea</taxon>
        <taxon>Tetraodontidae</taxon>
        <taxon>Tetraodon</taxon>
    </lineage>
</organism>
<dbReference type="Pfam" id="PF16421">
    <property type="entry name" value="E2F_CC-MB"/>
    <property type="match status" value="1"/>
</dbReference>
<dbReference type="GO" id="GO:0090575">
    <property type="term" value="C:RNA polymerase II transcription regulator complex"/>
    <property type="evidence" value="ECO:0007669"/>
    <property type="project" value="TreeGrafter"/>
</dbReference>
<evidence type="ECO:0000256" key="5">
    <source>
        <dbReference type="RuleBase" id="RU003796"/>
    </source>
</evidence>
<dbReference type="Gene3D" id="1.10.10.10">
    <property type="entry name" value="Winged helix-like DNA-binding domain superfamily/Winged helix DNA-binding domain"/>
    <property type="match status" value="1"/>
</dbReference>
<dbReference type="SUPFAM" id="SSF46785">
    <property type="entry name" value="Winged helix' DNA-binding domain"/>
    <property type="match status" value="1"/>
</dbReference>
<dbReference type="SMART" id="SM01372">
    <property type="entry name" value="E2F_TDP"/>
    <property type="match status" value="1"/>
</dbReference>
<dbReference type="InterPro" id="IPR037241">
    <property type="entry name" value="E2F-DP_heterodim"/>
</dbReference>
<reference evidence="7" key="2">
    <citation type="submission" date="2025-08" db="UniProtKB">
        <authorList>
            <consortium name="Ensembl"/>
        </authorList>
    </citation>
    <scope>IDENTIFICATION</scope>
</reference>
<comment type="subcellular location">
    <subcellularLocation>
        <location evidence="5">Nucleus</location>
    </subcellularLocation>
</comment>
<feature type="domain" description="E2F/DP family winged-helix DNA-binding" evidence="6">
    <location>
        <begin position="12"/>
        <end position="78"/>
    </location>
</feature>
<dbReference type="Ensembl" id="ENSTNIT00000008004.1">
    <property type="protein sequence ID" value="ENSTNIP00000007843.1"/>
    <property type="gene ID" value="ENSTNIG00000005170.1"/>
</dbReference>
<dbReference type="InterPro" id="IPR003316">
    <property type="entry name" value="E2F_WHTH_DNA-bd_dom"/>
</dbReference>
<evidence type="ECO:0000313" key="7">
    <source>
        <dbReference type="Ensembl" id="ENSTNIP00000007843.1"/>
    </source>
</evidence>
<protein>
    <submittedName>
        <fullName evidence="7">E2F transcription factor 4</fullName>
    </submittedName>
</protein>
<keyword evidence="5" id="KW-0539">Nucleus</keyword>
<sequence length="396" mass="42917">VGDSLQPQTPSRHEKSLGLLTTKFVTLLQEAKDGVLDLKAAADTLAVRQKRRIYDITNVLEGIGLIEKKSKNSIQWKGVGPGCNTREIADKLIDLKAELDDLDFRERELDRQRSWVQQSIKNVTDDSNNSPYPTLAYVKHEDLCGAFKGGDTLLAIRAPFGTQLEVPVPEPILKGQRKYQIHLKSSAGPIEVLLVNKDPSSASPVVLPVPPPDEILQSLPTPAATVLKTAAAASTRPAAAAQPCRRPHPQYNTCTGSINARLRDVGEDTHLLSLPPVPDVSSTSSLTPTTDTPVTVTQQLLSSASLDGSASSSASAGFEPVKSDPSELLDFPKELSDMFDPTKEIISGDLLEDLMSSEVFSPLLRLSPPPSDHDYIYNLDETEGLCDLFDVPILNL</sequence>
<evidence type="ECO:0000256" key="3">
    <source>
        <dbReference type="ARBA" id="ARBA00023125"/>
    </source>
</evidence>
<dbReference type="InterPro" id="IPR036390">
    <property type="entry name" value="WH_DNA-bd_sf"/>
</dbReference>
<evidence type="ECO:0000256" key="2">
    <source>
        <dbReference type="ARBA" id="ARBA00023015"/>
    </source>
</evidence>
<dbReference type="SUPFAM" id="SSF144074">
    <property type="entry name" value="E2F-DP heterodimerization region"/>
    <property type="match status" value="1"/>
</dbReference>
<keyword evidence="4 5" id="KW-0804">Transcription</keyword>
<dbReference type="GeneTree" id="ENSGT00940000156252"/>
<dbReference type="PANTHER" id="PTHR12081:SF42">
    <property type="entry name" value="TRANSCRIPTION FACTOR E2F4"/>
    <property type="match status" value="1"/>
</dbReference>
<evidence type="ECO:0000256" key="1">
    <source>
        <dbReference type="ARBA" id="ARBA00010940"/>
    </source>
</evidence>
<keyword evidence="3 5" id="KW-0238">DNA-binding</keyword>
<dbReference type="Pfam" id="PF02319">
    <property type="entry name" value="WHD_E2F_TDP"/>
    <property type="match status" value="1"/>
</dbReference>
<dbReference type="GO" id="GO:0046983">
    <property type="term" value="F:protein dimerization activity"/>
    <property type="evidence" value="ECO:0007669"/>
    <property type="project" value="InterPro"/>
</dbReference>
<keyword evidence="8" id="KW-1185">Reference proteome</keyword>
<comment type="similarity">
    <text evidence="1 5">Belongs to the E2F/DP family.</text>
</comment>
<name>H3CHW5_TETNG</name>
<dbReference type="Gene3D" id="6.10.250.540">
    <property type="match status" value="1"/>
</dbReference>
<evidence type="ECO:0000313" key="8">
    <source>
        <dbReference type="Proteomes" id="UP000007303"/>
    </source>
</evidence>
<evidence type="ECO:0000259" key="6">
    <source>
        <dbReference type="SMART" id="SM01372"/>
    </source>
</evidence>
<proteinExistence type="inferred from homology"/>
<dbReference type="Proteomes" id="UP000007303">
    <property type="component" value="Unassembled WGS sequence"/>
</dbReference>
<reference evidence="8" key="1">
    <citation type="journal article" date="2004" name="Nature">
        <title>Genome duplication in the teleost fish Tetraodon nigroviridis reveals the early vertebrate proto-karyotype.</title>
        <authorList>
            <person name="Jaillon O."/>
            <person name="Aury J.-M."/>
            <person name="Brunet F."/>
            <person name="Petit J.-L."/>
            <person name="Stange-Thomann N."/>
            <person name="Mauceli E."/>
            <person name="Bouneau L."/>
            <person name="Fischer C."/>
            <person name="Ozouf-Costaz C."/>
            <person name="Bernot A."/>
            <person name="Nicaud S."/>
            <person name="Jaffe D."/>
            <person name="Fisher S."/>
            <person name="Lutfalla G."/>
            <person name="Dossat C."/>
            <person name="Segurens B."/>
            <person name="Dasilva C."/>
            <person name="Salanoubat M."/>
            <person name="Levy M."/>
            <person name="Boudet N."/>
            <person name="Castellano S."/>
            <person name="Anthouard V."/>
            <person name="Jubin C."/>
            <person name="Castelli V."/>
            <person name="Katinka M."/>
            <person name="Vacherie B."/>
            <person name="Biemont C."/>
            <person name="Skalli Z."/>
            <person name="Cattolico L."/>
            <person name="Poulain J."/>
            <person name="De Berardinis V."/>
            <person name="Cruaud C."/>
            <person name="Duprat S."/>
            <person name="Brottier P."/>
            <person name="Coutanceau J.-P."/>
            <person name="Gouzy J."/>
            <person name="Parra G."/>
            <person name="Lardier G."/>
            <person name="Chapple C."/>
            <person name="McKernan K.J."/>
            <person name="McEwan P."/>
            <person name="Bosak S."/>
            <person name="Kellis M."/>
            <person name="Volff J.-N."/>
            <person name="Guigo R."/>
            <person name="Zody M.C."/>
            <person name="Mesirov J."/>
            <person name="Lindblad-Toh K."/>
            <person name="Birren B."/>
            <person name="Nusbaum C."/>
            <person name="Kahn D."/>
            <person name="Robinson-Rechavi M."/>
            <person name="Laudet V."/>
            <person name="Schachter V."/>
            <person name="Quetier F."/>
            <person name="Saurin W."/>
            <person name="Scarpelli C."/>
            <person name="Wincker P."/>
            <person name="Lander E.S."/>
            <person name="Weissenbach J."/>
            <person name="Roest Crollius H."/>
        </authorList>
    </citation>
    <scope>NUCLEOTIDE SEQUENCE [LARGE SCALE GENOMIC DNA]</scope>
</reference>
<accession>H3CHW5</accession>
<dbReference type="CDD" id="cd14660">
    <property type="entry name" value="E2F_DD"/>
    <property type="match status" value="1"/>
</dbReference>
<dbReference type="PANTHER" id="PTHR12081">
    <property type="entry name" value="TRANSCRIPTION FACTOR E2F"/>
    <property type="match status" value="1"/>
</dbReference>
<dbReference type="GO" id="GO:0000981">
    <property type="term" value="F:DNA-binding transcription factor activity, RNA polymerase II-specific"/>
    <property type="evidence" value="ECO:0007669"/>
    <property type="project" value="TreeGrafter"/>
</dbReference>
<dbReference type="InterPro" id="IPR015633">
    <property type="entry name" value="E2F"/>
</dbReference>
<dbReference type="InterPro" id="IPR032198">
    <property type="entry name" value="E2F_CC-MB"/>
</dbReference>